<feature type="transmembrane region" description="Helical" evidence="6">
    <location>
        <begin position="418"/>
        <end position="443"/>
    </location>
</feature>
<feature type="transmembrane region" description="Helical" evidence="6">
    <location>
        <begin position="168"/>
        <end position="186"/>
    </location>
</feature>
<comment type="caution">
    <text evidence="7">The sequence shown here is derived from an EMBL/GenBank/DDBJ whole genome shotgun (WGS) entry which is preliminary data.</text>
</comment>
<dbReference type="InterPro" id="IPR002293">
    <property type="entry name" value="AA/rel_permease1"/>
</dbReference>
<keyword evidence="2" id="KW-0813">Transport</keyword>
<evidence type="ECO:0000256" key="3">
    <source>
        <dbReference type="ARBA" id="ARBA00022692"/>
    </source>
</evidence>
<dbReference type="STRING" id="656916.A0A2G7FYC9"/>
<dbReference type="Pfam" id="PF13520">
    <property type="entry name" value="AA_permease_2"/>
    <property type="match status" value="1"/>
</dbReference>
<feature type="transmembrane region" description="Helical" evidence="6">
    <location>
        <begin position="449"/>
        <end position="470"/>
    </location>
</feature>
<organism evidence="7 8">
    <name type="scientific">Aspergillus arachidicola</name>
    <dbReference type="NCBI Taxonomy" id="656916"/>
    <lineage>
        <taxon>Eukaryota</taxon>
        <taxon>Fungi</taxon>
        <taxon>Dikarya</taxon>
        <taxon>Ascomycota</taxon>
        <taxon>Pezizomycotina</taxon>
        <taxon>Eurotiomycetes</taxon>
        <taxon>Eurotiomycetidae</taxon>
        <taxon>Eurotiales</taxon>
        <taxon>Aspergillaceae</taxon>
        <taxon>Aspergillus</taxon>
        <taxon>Aspergillus subgen. Circumdati</taxon>
    </lineage>
</organism>
<evidence type="ECO:0000256" key="5">
    <source>
        <dbReference type="ARBA" id="ARBA00023136"/>
    </source>
</evidence>
<keyword evidence="5 6" id="KW-0472">Membrane</keyword>
<reference evidence="7 8" key="1">
    <citation type="submission" date="2017-05" db="EMBL/GenBank/DDBJ databases">
        <title>Genome sequence for an aflatoxigenic pathogen of Argentinian peanut, Aspergillus arachidicola.</title>
        <authorList>
            <person name="Moore G."/>
            <person name="Beltz S.B."/>
            <person name="Mack B.M."/>
        </authorList>
    </citation>
    <scope>NUCLEOTIDE SEQUENCE [LARGE SCALE GENOMIC DNA]</scope>
    <source>
        <strain evidence="7 8">CBS 117610</strain>
    </source>
</reference>
<feature type="transmembrane region" description="Helical" evidence="6">
    <location>
        <begin position="48"/>
        <end position="73"/>
    </location>
</feature>
<feature type="transmembrane region" description="Helical" evidence="6">
    <location>
        <begin position="94"/>
        <end position="118"/>
    </location>
</feature>
<dbReference type="PANTHER" id="PTHR45649">
    <property type="entry name" value="AMINO-ACID PERMEASE BAT1"/>
    <property type="match status" value="1"/>
</dbReference>
<feature type="transmembrane region" description="Helical" evidence="6">
    <location>
        <begin position="18"/>
        <end position="42"/>
    </location>
</feature>
<dbReference type="PANTHER" id="PTHR45649:SF24">
    <property type="entry name" value="TRANSPORT PROTEIN, PUTATIVE (AFU_ORTHOLOGUE AFUA_2G15150)-RELATED"/>
    <property type="match status" value="1"/>
</dbReference>
<keyword evidence="4 6" id="KW-1133">Transmembrane helix</keyword>
<gene>
    <name evidence="7" type="ORF">AARAC_007327</name>
</gene>
<feature type="transmembrane region" description="Helical" evidence="6">
    <location>
        <begin position="138"/>
        <end position="156"/>
    </location>
</feature>
<feature type="transmembrane region" description="Helical" evidence="6">
    <location>
        <begin position="350"/>
        <end position="370"/>
    </location>
</feature>
<evidence type="ECO:0008006" key="9">
    <source>
        <dbReference type="Google" id="ProtNLM"/>
    </source>
</evidence>
<evidence type="ECO:0000256" key="1">
    <source>
        <dbReference type="ARBA" id="ARBA00004141"/>
    </source>
</evidence>
<feature type="transmembrane region" description="Helical" evidence="6">
    <location>
        <begin position="206"/>
        <end position="227"/>
    </location>
</feature>
<evidence type="ECO:0000313" key="7">
    <source>
        <dbReference type="EMBL" id="PIG85563.1"/>
    </source>
</evidence>
<dbReference type="InterPro" id="IPR004840">
    <property type="entry name" value="Amino_acid_permease_CS"/>
</dbReference>
<feature type="transmembrane region" description="Helical" evidence="6">
    <location>
        <begin position="291"/>
        <end position="315"/>
    </location>
</feature>
<dbReference type="AlphaFoldDB" id="A0A2G7FYC9"/>
<keyword evidence="3 6" id="KW-0812">Transmembrane</keyword>
<dbReference type="Gene3D" id="1.20.1740.10">
    <property type="entry name" value="Amino acid/polyamine transporter I"/>
    <property type="match status" value="1"/>
</dbReference>
<evidence type="ECO:0000256" key="2">
    <source>
        <dbReference type="ARBA" id="ARBA00022448"/>
    </source>
</evidence>
<dbReference type="GO" id="GO:0016020">
    <property type="term" value="C:membrane"/>
    <property type="evidence" value="ECO:0007669"/>
    <property type="project" value="UniProtKB-SubCell"/>
</dbReference>
<dbReference type="PIRSF" id="PIRSF006060">
    <property type="entry name" value="AA_transporter"/>
    <property type="match status" value="1"/>
</dbReference>
<evidence type="ECO:0000313" key="8">
    <source>
        <dbReference type="Proteomes" id="UP000231358"/>
    </source>
</evidence>
<dbReference type="EMBL" id="NEXV01000314">
    <property type="protein sequence ID" value="PIG85563.1"/>
    <property type="molecule type" value="Genomic_DNA"/>
</dbReference>
<comment type="subcellular location">
    <subcellularLocation>
        <location evidence="1">Membrane</location>
        <topology evidence="1">Multi-pass membrane protein</topology>
    </subcellularLocation>
</comment>
<dbReference type="GO" id="GO:0006865">
    <property type="term" value="P:amino acid transport"/>
    <property type="evidence" value="ECO:0007669"/>
    <property type="project" value="InterPro"/>
</dbReference>
<evidence type="ECO:0000256" key="6">
    <source>
        <dbReference type="SAM" id="Phobius"/>
    </source>
</evidence>
<protein>
    <recommendedName>
        <fullName evidence="9">Choline transport protein</fullName>
    </recommendedName>
</protein>
<keyword evidence="8" id="KW-1185">Reference proteome</keyword>
<dbReference type="GO" id="GO:0022857">
    <property type="term" value="F:transmembrane transporter activity"/>
    <property type="evidence" value="ECO:0007669"/>
    <property type="project" value="InterPro"/>
</dbReference>
<feature type="transmembrane region" description="Helical" evidence="6">
    <location>
        <begin position="247"/>
        <end position="271"/>
    </location>
</feature>
<accession>A0A2G7FYC9</accession>
<evidence type="ECO:0000256" key="4">
    <source>
        <dbReference type="ARBA" id="ARBA00022989"/>
    </source>
</evidence>
<proteinExistence type="predicted"/>
<name>A0A2G7FYC9_9EURO</name>
<dbReference type="PROSITE" id="PS00218">
    <property type="entry name" value="AMINO_ACID_PERMEASE_1"/>
    <property type="match status" value="1"/>
</dbReference>
<feature type="transmembrane region" description="Helical" evidence="6">
    <location>
        <begin position="376"/>
        <end position="398"/>
    </location>
</feature>
<dbReference type="Proteomes" id="UP000231358">
    <property type="component" value="Unassembled WGS sequence"/>
</dbReference>
<sequence length="511" mass="56062">MDDITTGQVNRKLSGINLLCMAFVICNSWAGIAGSLQLALIAGGPATLVYSILVTTTAYLSIAASMAELAAVYPTAGGQYHFTSILAPEKFRRGLSYTCALLAVFSWLAIGVSVTSIAAQQLLAVISAGMLNFAPQPWHVFLVYQGFSLLAILYNALALKRSPWTHNLAFVLTILLFFSCFLVLLLRGNPKEPHDFVWNTFLNQTGWPDGICFLIGLSTSCYMYNGLDAAMHMTEECGDAKRMVPRVMMGAIGIGFITGFAYTVAQVYAISDIEEIMTTSRWIPFVVMEQGFRSHTIAIIITCFATAMALTIIIATQEASSRLVWAFARDNGLLFSHHLQKIQPHLDVPLWSLFFVWLLTSLCAFLYLASKTAFNAVVGSSVILQQLSFCIPTVLLMARKRSTTFLPPARSFRMPNMLGWMVNSFSVSFITLMAVILCLPVAMSPDASSMNYTSVILAFSFLFGLANWLLHAKNHYGGPVIETWEGHDPGTTTAISVSSQNDDLCKNMVQN</sequence>